<keyword evidence="1" id="KW-0472">Membrane</keyword>
<keyword evidence="4" id="KW-1185">Reference proteome</keyword>
<dbReference type="Gene3D" id="3.40.190.10">
    <property type="entry name" value="Periplasmic binding protein-like II"/>
    <property type="match status" value="1"/>
</dbReference>
<dbReference type="OrthoDB" id="1748996at2759"/>
<dbReference type="InterPro" id="IPR015683">
    <property type="entry name" value="Ionotropic_Glu_rcpt"/>
</dbReference>
<dbReference type="Proteomes" id="UP000215914">
    <property type="component" value="Chromosome 17"/>
</dbReference>
<dbReference type="PANTHER" id="PTHR18966">
    <property type="entry name" value="IONOTROPIC GLUTAMATE RECEPTOR"/>
    <property type="match status" value="1"/>
</dbReference>
<dbReference type="InParanoid" id="A0A251RPD5"/>
<gene>
    <name evidence="3" type="ORF">HannXRQ_Chr17g0550001</name>
    <name evidence="2" type="ORF">HanXRQr2_Chr17g0801291</name>
</gene>
<organism evidence="3 4">
    <name type="scientific">Helianthus annuus</name>
    <name type="common">Common sunflower</name>
    <dbReference type="NCBI Taxonomy" id="4232"/>
    <lineage>
        <taxon>Eukaryota</taxon>
        <taxon>Viridiplantae</taxon>
        <taxon>Streptophyta</taxon>
        <taxon>Embryophyta</taxon>
        <taxon>Tracheophyta</taxon>
        <taxon>Spermatophyta</taxon>
        <taxon>Magnoliopsida</taxon>
        <taxon>eudicotyledons</taxon>
        <taxon>Gunneridae</taxon>
        <taxon>Pentapetalae</taxon>
        <taxon>asterids</taxon>
        <taxon>campanulids</taxon>
        <taxon>Asterales</taxon>
        <taxon>Asteraceae</taxon>
        <taxon>Asteroideae</taxon>
        <taxon>Heliantheae alliance</taxon>
        <taxon>Heliantheae</taxon>
        <taxon>Helianthus</taxon>
    </lineage>
</organism>
<reference evidence="2 4" key="1">
    <citation type="journal article" date="2017" name="Nature">
        <title>The sunflower genome provides insights into oil metabolism, flowering and Asterid evolution.</title>
        <authorList>
            <person name="Badouin H."/>
            <person name="Gouzy J."/>
            <person name="Grassa C.J."/>
            <person name="Murat F."/>
            <person name="Staton S.E."/>
            <person name="Cottret L."/>
            <person name="Lelandais-Briere C."/>
            <person name="Owens G.L."/>
            <person name="Carrere S."/>
            <person name="Mayjonade B."/>
            <person name="Legrand L."/>
            <person name="Gill N."/>
            <person name="Kane N.C."/>
            <person name="Bowers J.E."/>
            <person name="Hubner S."/>
            <person name="Bellec A."/>
            <person name="Berard A."/>
            <person name="Berges H."/>
            <person name="Blanchet N."/>
            <person name="Boniface M.C."/>
            <person name="Brunel D."/>
            <person name="Catrice O."/>
            <person name="Chaidir N."/>
            <person name="Claudel C."/>
            <person name="Donnadieu C."/>
            <person name="Faraut T."/>
            <person name="Fievet G."/>
            <person name="Helmstetter N."/>
            <person name="King M."/>
            <person name="Knapp S.J."/>
            <person name="Lai Z."/>
            <person name="Le Paslier M.C."/>
            <person name="Lippi Y."/>
            <person name="Lorenzon L."/>
            <person name="Mandel J.R."/>
            <person name="Marage G."/>
            <person name="Marchand G."/>
            <person name="Marquand E."/>
            <person name="Bret-Mestries E."/>
            <person name="Morien E."/>
            <person name="Nambeesan S."/>
            <person name="Nguyen T."/>
            <person name="Pegot-Espagnet P."/>
            <person name="Pouilly N."/>
            <person name="Raftis F."/>
            <person name="Sallet E."/>
            <person name="Schiex T."/>
            <person name="Thomas J."/>
            <person name="Vandecasteele C."/>
            <person name="Vares D."/>
            <person name="Vear F."/>
            <person name="Vautrin S."/>
            <person name="Crespi M."/>
            <person name="Mangin B."/>
            <person name="Burke J.M."/>
            <person name="Salse J."/>
            <person name="Munos S."/>
            <person name="Vincourt P."/>
            <person name="Rieseberg L.H."/>
            <person name="Langlade N.B."/>
        </authorList>
    </citation>
    <scope>NUCLEOTIDE SEQUENCE [LARGE SCALE GENOMIC DNA]</scope>
    <source>
        <strain evidence="4">cv. SF193</strain>
        <tissue evidence="2">Leaves</tissue>
    </source>
</reference>
<evidence type="ECO:0000313" key="2">
    <source>
        <dbReference type="EMBL" id="KAF5755305.1"/>
    </source>
</evidence>
<dbReference type="SUPFAM" id="SSF53850">
    <property type="entry name" value="Periplasmic binding protein-like II"/>
    <property type="match status" value="1"/>
</dbReference>
<name>A0A251RPD5_HELAN</name>
<dbReference type="EMBL" id="MNCJ02000332">
    <property type="protein sequence ID" value="KAF5755305.1"/>
    <property type="molecule type" value="Genomic_DNA"/>
</dbReference>
<keyword evidence="1" id="KW-1133">Transmembrane helix</keyword>
<dbReference type="Gramene" id="mRNA:HanXRQr2_Chr17g0801291">
    <property type="protein sequence ID" value="mRNA:HanXRQr2_Chr17g0801291"/>
    <property type="gene ID" value="HanXRQr2_Chr17g0801291"/>
</dbReference>
<evidence type="ECO:0000256" key="1">
    <source>
        <dbReference type="SAM" id="Phobius"/>
    </source>
</evidence>
<feature type="transmembrane region" description="Helical" evidence="1">
    <location>
        <begin position="21"/>
        <end position="43"/>
    </location>
</feature>
<protein>
    <submittedName>
        <fullName evidence="3">Uncharacterized protein</fullName>
    </submittedName>
</protein>
<reference evidence="2" key="3">
    <citation type="submission" date="2020-06" db="EMBL/GenBank/DDBJ databases">
        <title>Helianthus annuus Genome sequencing and assembly Release 2.</title>
        <authorList>
            <person name="Gouzy J."/>
            <person name="Langlade N."/>
            <person name="Munos S."/>
        </authorList>
    </citation>
    <scope>NUCLEOTIDE SEQUENCE</scope>
    <source>
        <tissue evidence="2">Leaves</tissue>
    </source>
</reference>
<evidence type="ECO:0000313" key="3">
    <source>
        <dbReference type="EMBL" id="OTF86363.1"/>
    </source>
</evidence>
<reference evidence="3" key="2">
    <citation type="submission" date="2017-02" db="EMBL/GenBank/DDBJ databases">
        <title>Sunflower complete genome.</title>
        <authorList>
            <person name="Langlade N."/>
            <person name="Munos S."/>
        </authorList>
    </citation>
    <scope>NUCLEOTIDE SEQUENCE [LARGE SCALE GENOMIC DNA]</scope>
    <source>
        <tissue evidence="3">Leaves</tissue>
    </source>
</reference>
<proteinExistence type="predicted"/>
<accession>A0A251RPD5</accession>
<dbReference type="AlphaFoldDB" id="A0A251RPD5"/>
<dbReference type="EMBL" id="CM007906">
    <property type="protein sequence ID" value="OTF86363.1"/>
    <property type="molecule type" value="Genomic_DNA"/>
</dbReference>
<sequence length="148" mass="17324">MVLFVRRIRLQAHRRRKHTGIGWRFPVVYVSSRFYTSLFLHIYCMISTTMMPETQNSVNFFQILHRFQSTFFNVYTGYVAVYSDVFLAALTLIPYEFVVFEDGQKNLSYTELVNKVAHNVFDVAVGDILIITNRTKVVDFTQPYIESG</sequence>
<keyword evidence="1" id="KW-0812">Transmembrane</keyword>
<evidence type="ECO:0000313" key="4">
    <source>
        <dbReference type="Proteomes" id="UP000215914"/>
    </source>
</evidence>